<feature type="coiled-coil region" evidence="7">
    <location>
        <begin position="515"/>
        <end position="542"/>
    </location>
</feature>
<keyword evidence="4" id="KW-0333">Golgi apparatus</keyword>
<sequence>MDTAGGRIGMSDWFSSKLKAAETILHKIDKQAAESLGKNEKPQSDDDIRVGAPPKLSGSVPLKDQLKKKTQETFDYGARLSTDSSSSKVSTRDGYTETPSTSGSPSHKSAVNDGDWTELLGYSNEITSPSSANKINGTTVTQAAKNNSRRSGNAGSNHLGPDLKRNQKSNSNKVSRSSFRSSNSKDGKVNGNQKTGKDTDLSDSGRVNLKDSGSDDHGKLLKHESSYQDDIKRRFMHPLTHEENVEDGWQLNLKQLDDFSEPAVNVGTEEIDLAKGHNDGSFKSRRPHNDNNNELKGNGRRGDKPDTFIKEDISPEIKAIPSVSDVGSESETESGATSDSDSEDERQRREQRRRRNEKIFAEKVAAKAVESIRERENMIARLEGEKQSLEKIIEERAKQQVEEASELQNIMIETMEAVEKEKQKHNNTRMEALARLTKLETTNAELAKSLAAAQWNIEIQVRRVAEIREQVELKEAAHKELKRKISCANSSTSPSMKLVAARGIEVERELLEVEYSFISDKLGKLQEKAQSLEANIELTNKEMEEPTEVEIELKRRLHQLTDHLIQKQVQVEAFSSEKATLAFRIEAVSRSLEESKSATNMNDFSNIALRDVESGIWDPLDSKTRNSLQDRIRSGREHIGSLLRQLDSLFLAGAVFIRRNPQAKIWAILYLGEIPTRGQVYTFELNQTIVYEQANIGDGEPTSRENCTNFGLKAIRSRIDLMEESD</sequence>
<evidence type="ECO:0000313" key="10">
    <source>
        <dbReference type="Proteomes" id="UP001346149"/>
    </source>
</evidence>
<feature type="compositionally biased region" description="Basic and acidic residues" evidence="8">
    <location>
        <begin position="272"/>
        <end position="293"/>
    </location>
</feature>
<feature type="region of interest" description="Disordered" evidence="8">
    <location>
        <begin position="271"/>
        <end position="355"/>
    </location>
</feature>
<comment type="caution">
    <text evidence="9">The sequence shown here is derived from an EMBL/GenBank/DDBJ whole genome shotgun (WGS) entry which is preliminary data.</text>
</comment>
<name>A0AAN7MD14_TRANT</name>
<feature type="compositionally biased region" description="Low complexity" evidence="8">
    <location>
        <begin position="327"/>
        <end position="339"/>
    </location>
</feature>
<feature type="compositionally biased region" description="Basic and acidic residues" evidence="8">
    <location>
        <begin position="32"/>
        <end position="49"/>
    </location>
</feature>
<evidence type="ECO:0000256" key="2">
    <source>
        <dbReference type="ARBA" id="ARBA00022692"/>
    </source>
</evidence>
<dbReference type="PANTHER" id="PTHR13815">
    <property type="entry name" value="GOLGIN-84"/>
    <property type="match status" value="1"/>
</dbReference>
<keyword evidence="3" id="KW-1133">Transmembrane helix</keyword>
<feature type="compositionally biased region" description="Low complexity" evidence="8">
    <location>
        <begin position="168"/>
        <end position="182"/>
    </location>
</feature>
<feature type="compositionally biased region" description="Polar residues" evidence="8">
    <location>
        <begin position="97"/>
        <end position="109"/>
    </location>
</feature>
<feature type="compositionally biased region" description="Basic and acidic residues" evidence="8">
    <location>
        <begin position="300"/>
        <end position="315"/>
    </location>
</feature>
<evidence type="ECO:0000256" key="1">
    <source>
        <dbReference type="ARBA" id="ARBA00004394"/>
    </source>
</evidence>
<evidence type="ECO:0000313" key="9">
    <source>
        <dbReference type="EMBL" id="KAK4794470.1"/>
    </source>
</evidence>
<dbReference type="Pfam" id="PF09787">
    <property type="entry name" value="Golgin_A5"/>
    <property type="match status" value="1"/>
</dbReference>
<dbReference type="GO" id="GO:0000301">
    <property type="term" value="P:retrograde transport, vesicle recycling within Golgi"/>
    <property type="evidence" value="ECO:0007669"/>
    <property type="project" value="TreeGrafter"/>
</dbReference>
<dbReference type="EMBL" id="JAXQNO010000007">
    <property type="protein sequence ID" value="KAK4794470.1"/>
    <property type="molecule type" value="Genomic_DNA"/>
</dbReference>
<dbReference type="InterPro" id="IPR019177">
    <property type="entry name" value="Golgin_subfamily_A_member_5"/>
</dbReference>
<proteinExistence type="predicted"/>
<evidence type="ECO:0000256" key="7">
    <source>
        <dbReference type="SAM" id="Coils"/>
    </source>
</evidence>
<keyword evidence="10" id="KW-1185">Reference proteome</keyword>
<dbReference type="AlphaFoldDB" id="A0AAN7MD14"/>
<accession>A0AAN7MD14</accession>
<keyword evidence="5 7" id="KW-0175">Coiled coil</keyword>
<evidence type="ECO:0000256" key="4">
    <source>
        <dbReference type="ARBA" id="ARBA00023034"/>
    </source>
</evidence>
<comment type="subcellular location">
    <subcellularLocation>
        <location evidence="1">Golgi apparatus membrane</location>
    </subcellularLocation>
</comment>
<dbReference type="GO" id="GO:0007030">
    <property type="term" value="P:Golgi organization"/>
    <property type="evidence" value="ECO:0007669"/>
    <property type="project" value="InterPro"/>
</dbReference>
<protein>
    <recommendedName>
        <fullName evidence="11">Golgin candidate 2</fullName>
    </recommendedName>
</protein>
<feature type="compositionally biased region" description="Basic and acidic residues" evidence="8">
    <location>
        <begin position="208"/>
        <end position="230"/>
    </location>
</feature>
<keyword evidence="6" id="KW-0472">Membrane</keyword>
<feature type="coiled-coil region" evidence="7">
    <location>
        <begin position="365"/>
        <end position="435"/>
    </location>
</feature>
<keyword evidence="2" id="KW-0812">Transmembrane</keyword>
<evidence type="ECO:0000256" key="5">
    <source>
        <dbReference type="ARBA" id="ARBA00023054"/>
    </source>
</evidence>
<gene>
    <name evidence="9" type="ORF">SAY86_012464</name>
</gene>
<feature type="region of interest" description="Disordered" evidence="8">
    <location>
        <begin position="32"/>
        <end position="230"/>
    </location>
</feature>
<organism evidence="9 10">
    <name type="scientific">Trapa natans</name>
    <name type="common">Water chestnut</name>
    <dbReference type="NCBI Taxonomy" id="22666"/>
    <lineage>
        <taxon>Eukaryota</taxon>
        <taxon>Viridiplantae</taxon>
        <taxon>Streptophyta</taxon>
        <taxon>Embryophyta</taxon>
        <taxon>Tracheophyta</taxon>
        <taxon>Spermatophyta</taxon>
        <taxon>Magnoliopsida</taxon>
        <taxon>eudicotyledons</taxon>
        <taxon>Gunneridae</taxon>
        <taxon>Pentapetalae</taxon>
        <taxon>rosids</taxon>
        <taxon>malvids</taxon>
        <taxon>Myrtales</taxon>
        <taxon>Lythraceae</taxon>
        <taxon>Trapa</taxon>
    </lineage>
</organism>
<evidence type="ECO:0008006" key="11">
    <source>
        <dbReference type="Google" id="ProtNLM"/>
    </source>
</evidence>
<feature type="compositionally biased region" description="Polar residues" evidence="8">
    <location>
        <begin position="124"/>
        <end position="145"/>
    </location>
</feature>
<evidence type="ECO:0000256" key="8">
    <source>
        <dbReference type="SAM" id="MobiDB-lite"/>
    </source>
</evidence>
<evidence type="ECO:0000256" key="3">
    <source>
        <dbReference type="ARBA" id="ARBA00022989"/>
    </source>
</evidence>
<evidence type="ECO:0000256" key="6">
    <source>
        <dbReference type="ARBA" id="ARBA00023136"/>
    </source>
</evidence>
<reference evidence="9 10" key="1">
    <citation type="journal article" date="2023" name="Hortic Res">
        <title>Pangenome of water caltrop reveals structural variations and asymmetric subgenome divergence after allopolyploidization.</title>
        <authorList>
            <person name="Zhang X."/>
            <person name="Chen Y."/>
            <person name="Wang L."/>
            <person name="Yuan Y."/>
            <person name="Fang M."/>
            <person name="Shi L."/>
            <person name="Lu R."/>
            <person name="Comes H.P."/>
            <person name="Ma Y."/>
            <person name="Chen Y."/>
            <person name="Huang G."/>
            <person name="Zhou Y."/>
            <person name="Zheng Z."/>
            <person name="Qiu Y."/>
        </authorList>
    </citation>
    <scope>NUCLEOTIDE SEQUENCE [LARGE SCALE GENOMIC DNA]</scope>
    <source>
        <strain evidence="9">F231</strain>
    </source>
</reference>
<dbReference type="Proteomes" id="UP001346149">
    <property type="component" value="Unassembled WGS sequence"/>
</dbReference>
<dbReference type="GO" id="GO:0000139">
    <property type="term" value="C:Golgi membrane"/>
    <property type="evidence" value="ECO:0007669"/>
    <property type="project" value="UniProtKB-SubCell"/>
</dbReference>
<dbReference type="GO" id="GO:0031985">
    <property type="term" value="C:Golgi cisterna"/>
    <property type="evidence" value="ECO:0007669"/>
    <property type="project" value="TreeGrafter"/>
</dbReference>
<dbReference type="PANTHER" id="PTHR13815:SF5">
    <property type="entry name" value="GOLGIN CANDIDATE 2"/>
    <property type="match status" value="1"/>
</dbReference>